<feature type="non-terminal residue" evidence="2">
    <location>
        <position position="1"/>
    </location>
</feature>
<organism evidence="2 3">
    <name type="scientific">Trichinella nelsoni</name>
    <dbReference type="NCBI Taxonomy" id="6336"/>
    <lineage>
        <taxon>Eukaryota</taxon>
        <taxon>Metazoa</taxon>
        <taxon>Ecdysozoa</taxon>
        <taxon>Nematoda</taxon>
        <taxon>Enoplea</taxon>
        <taxon>Dorylaimia</taxon>
        <taxon>Trichinellida</taxon>
        <taxon>Trichinellidae</taxon>
        <taxon>Trichinella</taxon>
    </lineage>
</organism>
<dbReference type="AlphaFoldDB" id="A0A0V0RB38"/>
<gene>
    <name evidence="2" type="ORF">T07_6007</name>
</gene>
<keyword evidence="1" id="KW-0472">Membrane</keyword>
<evidence type="ECO:0000313" key="2">
    <source>
        <dbReference type="EMBL" id="KRX11416.1"/>
    </source>
</evidence>
<dbReference type="EMBL" id="JYDL01002284">
    <property type="protein sequence ID" value="KRX11416.1"/>
    <property type="molecule type" value="Genomic_DNA"/>
</dbReference>
<proteinExistence type="predicted"/>
<evidence type="ECO:0000313" key="3">
    <source>
        <dbReference type="Proteomes" id="UP000054630"/>
    </source>
</evidence>
<keyword evidence="1" id="KW-1133">Transmembrane helix</keyword>
<sequence length="34" mass="3903">LASERSRRLTLYSVRWLCCAVHVCVCAGLFVRSF</sequence>
<accession>A0A0V0RB38</accession>
<dbReference type="Proteomes" id="UP000054630">
    <property type="component" value="Unassembled WGS sequence"/>
</dbReference>
<name>A0A0V0RB38_9BILA</name>
<keyword evidence="1" id="KW-0812">Transmembrane</keyword>
<protein>
    <submittedName>
        <fullName evidence="2">Uncharacterized protein</fullName>
    </submittedName>
</protein>
<evidence type="ECO:0000256" key="1">
    <source>
        <dbReference type="SAM" id="Phobius"/>
    </source>
</evidence>
<reference evidence="2 3" key="1">
    <citation type="submission" date="2015-01" db="EMBL/GenBank/DDBJ databases">
        <title>Evolution of Trichinella species and genotypes.</title>
        <authorList>
            <person name="Korhonen P.K."/>
            <person name="Edoardo P."/>
            <person name="Giuseppe L.R."/>
            <person name="Gasser R.B."/>
        </authorList>
    </citation>
    <scope>NUCLEOTIDE SEQUENCE [LARGE SCALE GENOMIC DNA]</scope>
    <source>
        <strain evidence="2">ISS37</strain>
    </source>
</reference>
<feature type="transmembrane region" description="Helical" evidence="1">
    <location>
        <begin position="12"/>
        <end position="31"/>
    </location>
</feature>
<comment type="caution">
    <text evidence="2">The sequence shown here is derived from an EMBL/GenBank/DDBJ whole genome shotgun (WGS) entry which is preliminary data.</text>
</comment>
<keyword evidence="3" id="KW-1185">Reference proteome</keyword>